<dbReference type="SUPFAM" id="SSF53098">
    <property type="entry name" value="Ribonuclease H-like"/>
    <property type="match status" value="1"/>
</dbReference>
<reference evidence="1" key="2">
    <citation type="journal article" date="2024" name="Plant">
        <title>Genomic evolution and insights into agronomic trait innovations of Sesamum species.</title>
        <authorList>
            <person name="Miao H."/>
            <person name="Wang L."/>
            <person name="Qu L."/>
            <person name="Liu H."/>
            <person name="Sun Y."/>
            <person name="Le M."/>
            <person name="Wang Q."/>
            <person name="Wei S."/>
            <person name="Zheng Y."/>
            <person name="Lin W."/>
            <person name="Duan Y."/>
            <person name="Cao H."/>
            <person name="Xiong S."/>
            <person name="Wang X."/>
            <person name="Wei L."/>
            <person name="Li C."/>
            <person name="Ma Q."/>
            <person name="Ju M."/>
            <person name="Zhao R."/>
            <person name="Li G."/>
            <person name="Mu C."/>
            <person name="Tian Q."/>
            <person name="Mei H."/>
            <person name="Zhang T."/>
            <person name="Gao T."/>
            <person name="Zhang H."/>
        </authorList>
    </citation>
    <scope>NUCLEOTIDE SEQUENCE</scope>
    <source>
        <strain evidence="1">KEN1</strain>
    </source>
</reference>
<name>A0AAW2U1R5_9LAMI</name>
<accession>A0AAW2U1R5</accession>
<dbReference type="PANTHER" id="PTHR42648">
    <property type="entry name" value="TRANSPOSASE, PUTATIVE-RELATED"/>
    <property type="match status" value="1"/>
</dbReference>
<protein>
    <submittedName>
        <fullName evidence="1">Uncharacterized protein</fullName>
    </submittedName>
</protein>
<dbReference type="Gene3D" id="3.30.420.10">
    <property type="entry name" value="Ribonuclease H-like superfamily/Ribonuclease H"/>
    <property type="match status" value="1"/>
</dbReference>
<dbReference type="InterPro" id="IPR036397">
    <property type="entry name" value="RNaseH_sf"/>
</dbReference>
<dbReference type="PANTHER" id="PTHR42648:SF27">
    <property type="entry name" value="RNA-DIRECTED DNA POLYMERASE"/>
    <property type="match status" value="1"/>
</dbReference>
<dbReference type="GO" id="GO:0003676">
    <property type="term" value="F:nucleic acid binding"/>
    <property type="evidence" value="ECO:0007669"/>
    <property type="project" value="InterPro"/>
</dbReference>
<evidence type="ECO:0000313" key="1">
    <source>
        <dbReference type="EMBL" id="KAL0411216.1"/>
    </source>
</evidence>
<reference evidence="1" key="1">
    <citation type="submission" date="2020-06" db="EMBL/GenBank/DDBJ databases">
        <authorList>
            <person name="Li T."/>
            <person name="Hu X."/>
            <person name="Zhang T."/>
            <person name="Song X."/>
            <person name="Zhang H."/>
            <person name="Dai N."/>
            <person name="Sheng W."/>
            <person name="Hou X."/>
            <person name="Wei L."/>
        </authorList>
    </citation>
    <scope>NUCLEOTIDE SEQUENCE</scope>
    <source>
        <strain evidence="1">KEN1</strain>
        <tissue evidence="1">Leaf</tissue>
    </source>
</reference>
<sequence>MSQWTPRGTPQLNVVSERRNKTLLDIVQSMMSFTKLSLSLWEYALEMAAKLLNKTPSKKISQMPYEIWHGKFIGYPKETVGRRDEILLEESSEVSHKTSETASALIVPTDSVPILHRSARVTQPPQRYGFVGLISQLDNDPKTYGEAMSDIDSDKWFEAMKYEMNSMGSTQGCQAPRV</sequence>
<dbReference type="EMBL" id="JACGWN010000013">
    <property type="protein sequence ID" value="KAL0411216.1"/>
    <property type="molecule type" value="Genomic_DNA"/>
</dbReference>
<dbReference type="AlphaFoldDB" id="A0AAW2U1R5"/>
<dbReference type="InterPro" id="IPR012337">
    <property type="entry name" value="RNaseH-like_sf"/>
</dbReference>
<dbReference type="InterPro" id="IPR039537">
    <property type="entry name" value="Retrotran_Ty1/copia-like"/>
</dbReference>
<gene>
    <name evidence="1" type="ORF">Slati_3711300</name>
</gene>
<comment type="caution">
    <text evidence="1">The sequence shown here is derived from an EMBL/GenBank/DDBJ whole genome shotgun (WGS) entry which is preliminary data.</text>
</comment>
<organism evidence="1">
    <name type="scientific">Sesamum latifolium</name>
    <dbReference type="NCBI Taxonomy" id="2727402"/>
    <lineage>
        <taxon>Eukaryota</taxon>
        <taxon>Viridiplantae</taxon>
        <taxon>Streptophyta</taxon>
        <taxon>Embryophyta</taxon>
        <taxon>Tracheophyta</taxon>
        <taxon>Spermatophyta</taxon>
        <taxon>Magnoliopsida</taxon>
        <taxon>eudicotyledons</taxon>
        <taxon>Gunneridae</taxon>
        <taxon>Pentapetalae</taxon>
        <taxon>asterids</taxon>
        <taxon>lamiids</taxon>
        <taxon>Lamiales</taxon>
        <taxon>Pedaliaceae</taxon>
        <taxon>Sesamum</taxon>
    </lineage>
</organism>
<proteinExistence type="predicted"/>